<gene>
    <name evidence="2" type="primary">Cdk5rap3</name>
    <name evidence="2" type="ORF">PROCAF_R15458</name>
</gene>
<comment type="similarity">
    <text evidence="1">Belongs to the CDK5RAP3 family.</text>
</comment>
<dbReference type="EMBL" id="VZSE01015357">
    <property type="protein sequence ID" value="NWX66883.1"/>
    <property type="molecule type" value="Genomic_DNA"/>
</dbReference>
<dbReference type="GO" id="GO:0007346">
    <property type="term" value="P:regulation of mitotic cell cycle"/>
    <property type="evidence" value="ECO:0007669"/>
    <property type="project" value="TreeGrafter"/>
</dbReference>
<evidence type="ECO:0000313" key="2">
    <source>
        <dbReference type="EMBL" id="NWX66883.1"/>
    </source>
</evidence>
<dbReference type="InterPro" id="IPR008491">
    <property type="entry name" value="CDK5RAP3"/>
</dbReference>
<dbReference type="Pfam" id="PF05600">
    <property type="entry name" value="CDK5RAP3"/>
    <property type="match status" value="1"/>
</dbReference>
<organism evidence="2 3">
    <name type="scientific">Promerops cafer</name>
    <name type="common">Cape sugarbird</name>
    <dbReference type="NCBI Taxonomy" id="254652"/>
    <lineage>
        <taxon>Eukaryota</taxon>
        <taxon>Metazoa</taxon>
        <taxon>Chordata</taxon>
        <taxon>Craniata</taxon>
        <taxon>Vertebrata</taxon>
        <taxon>Euteleostomi</taxon>
        <taxon>Archelosauria</taxon>
        <taxon>Archosauria</taxon>
        <taxon>Dinosauria</taxon>
        <taxon>Saurischia</taxon>
        <taxon>Theropoda</taxon>
        <taxon>Coelurosauria</taxon>
        <taxon>Aves</taxon>
        <taxon>Neognathae</taxon>
        <taxon>Neoaves</taxon>
        <taxon>Telluraves</taxon>
        <taxon>Australaves</taxon>
        <taxon>Passeriformes</taxon>
        <taxon>Passeroidea</taxon>
        <taxon>Nectariniidae</taxon>
        <taxon>Promerops</taxon>
    </lineage>
</organism>
<name>A0A7K6Y5P1_9PASE</name>
<protein>
    <submittedName>
        <fullName evidence="2">CK5P3 protein</fullName>
    </submittedName>
</protein>
<evidence type="ECO:0000313" key="3">
    <source>
        <dbReference type="Proteomes" id="UP000587587"/>
    </source>
</evidence>
<dbReference type="Proteomes" id="UP000587587">
    <property type="component" value="Unassembled WGS sequence"/>
</dbReference>
<sequence>MQGDPAVPAVPRYVERVAALLRQKQLQAELLLAKRDALAQRRRQALAEQAALEPKLQRLQEKTKELQKLVRDGRRPQKAPPDPPFCCPSCAEPLPVLLQIEADISKRYGGRPVNLMGVNL</sequence>
<evidence type="ECO:0000256" key="1">
    <source>
        <dbReference type="ARBA" id="ARBA00007478"/>
    </source>
</evidence>
<proteinExistence type="inferred from homology"/>
<keyword evidence="3" id="KW-1185">Reference proteome</keyword>
<dbReference type="AlphaFoldDB" id="A0A7K6Y5P1"/>
<reference evidence="2 3" key="1">
    <citation type="submission" date="2019-09" db="EMBL/GenBank/DDBJ databases">
        <title>Bird 10,000 Genomes (B10K) Project - Family phase.</title>
        <authorList>
            <person name="Zhang G."/>
        </authorList>
    </citation>
    <scope>NUCLEOTIDE SEQUENCE [LARGE SCALE GENOMIC DNA]</scope>
    <source>
        <strain evidence="2">B10K-UC-030-53</strain>
    </source>
</reference>
<dbReference type="PANTHER" id="PTHR14894">
    <property type="entry name" value="CDK5 REGULATORY SUBUNIT-ASSOCIATED PROTEIN 3"/>
    <property type="match status" value="1"/>
</dbReference>
<accession>A0A7K6Y5P1</accession>
<dbReference type="GO" id="GO:0012505">
    <property type="term" value="C:endomembrane system"/>
    <property type="evidence" value="ECO:0007669"/>
    <property type="project" value="TreeGrafter"/>
</dbReference>
<feature type="non-terminal residue" evidence="2">
    <location>
        <position position="1"/>
    </location>
</feature>
<feature type="non-terminal residue" evidence="2">
    <location>
        <position position="120"/>
    </location>
</feature>
<comment type="caution">
    <text evidence="2">The sequence shown here is derived from an EMBL/GenBank/DDBJ whole genome shotgun (WGS) entry which is preliminary data.</text>
</comment>
<dbReference type="PANTHER" id="PTHR14894:SF0">
    <property type="entry name" value="CDK5 REGULATORY SUBUNIT-ASSOCIATED PROTEIN 3"/>
    <property type="match status" value="1"/>
</dbReference>